<reference evidence="1 2" key="1">
    <citation type="submission" date="2020-05" db="EMBL/GenBank/DDBJ databases">
        <title>Azospirillum oleiclasticum sp. nov, a nitrogen-fixing and heavy crude oil-emulsifying bacterium isolated from the crude oil of Yumen Oilfield.</title>
        <authorList>
            <person name="Wu D."/>
            <person name="Cai M."/>
            <person name="Zhang X."/>
        </authorList>
    </citation>
    <scope>NUCLEOTIDE SEQUENCE [LARGE SCALE GENOMIC DNA]</scope>
    <source>
        <strain evidence="1 2">ROY-1-1-2</strain>
    </source>
</reference>
<evidence type="ECO:0000313" key="1">
    <source>
        <dbReference type="EMBL" id="NYZ18191.1"/>
    </source>
</evidence>
<gene>
    <name evidence="1" type="ORF">HND93_00585</name>
</gene>
<proteinExistence type="predicted"/>
<accession>A0ABX2T1K4</accession>
<evidence type="ECO:0000313" key="2">
    <source>
        <dbReference type="Proteomes" id="UP000584642"/>
    </source>
</evidence>
<name>A0ABX2T1K4_9PROT</name>
<dbReference type="EMBL" id="JABFDB010000001">
    <property type="protein sequence ID" value="NYZ18191.1"/>
    <property type="molecule type" value="Genomic_DNA"/>
</dbReference>
<dbReference type="RefSeq" id="WP_180279956.1">
    <property type="nucleotide sequence ID" value="NZ_JABFDB010000001.1"/>
</dbReference>
<comment type="caution">
    <text evidence="1">The sequence shown here is derived from an EMBL/GenBank/DDBJ whole genome shotgun (WGS) entry which is preliminary data.</text>
</comment>
<sequence length="211" mass="22421">MQIERHLDALRGTAAVASYRRGAALSATQPAEVPSSPAGGPRDQVTISQLGAAMAGEKAENPKASDPFRALRDENGNISLEAAMELNMLPPHLRKAGKLMREAVSLRREIGELAKDPAADTEKLAALKAEYQSTLSALTDELDKLGLTDRMKKGEMTMDQLLDAGFGGLTRLAGDDDKKDKGTAEMQPSSVLSILERTLSAVLSRKPGPAA</sequence>
<keyword evidence="2" id="KW-1185">Reference proteome</keyword>
<dbReference type="Proteomes" id="UP000584642">
    <property type="component" value="Unassembled WGS sequence"/>
</dbReference>
<protein>
    <submittedName>
        <fullName evidence="1">Uncharacterized protein</fullName>
    </submittedName>
</protein>
<organism evidence="1 2">
    <name type="scientific">Azospirillum oleiclasticum</name>
    <dbReference type="NCBI Taxonomy" id="2735135"/>
    <lineage>
        <taxon>Bacteria</taxon>
        <taxon>Pseudomonadati</taxon>
        <taxon>Pseudomonadota</taxon>
        <taxon>Alphaproteobacteria</taxon>
        <taxon>Rhodospirillales</taxon>
        <taxon>Azospirillaceae</taxon>
        <taxon>Azospirillum</taxon>
    </lineage>
</organism>